<dbReference type="InterPro" id="IPR017961">
    <property type="entry name" value="DNA_pol_Y-fam_little_finger"/>
</dbReference>
<dbReference type="InterPro" id="IPR036775">
    <property type="entry name" value="DNA_pol_Y-fam_lit_finger_sf"/>
</dbReference>
<organism evidence="12 13">
    <name type="scientific">Calditerricola satsumensis</name>
    <dbReference type="NCBI Taxonomy" id="373054"/>
    <lineage>
        <taxon>Bacteria</taxon>
        <taxon>Bacillati</taxon>
        <taxon>Bacillota</taxon>
        <taxon>Bacilli</taxon>
        <taxon>Bacillales</taxon>
        <taxon>Bacillaceae</taxon>
        <taxon>Calditerricola</taxon>
    </lineage>
</organism>
<comment type="subcellular location">
    <subcellularLocation>
        <location evidence="10">Cytoplasm</location>
    </subcellularLocation>
</comment>
<accession>A0A8J3F9G9</accession>
<dbReference type="Pfam" id="PF11799">
    <property type="entry name" value="IMS_C"/>
    <property type="match status" value="1"/>
</dbReference>
<feature type="active site" evidence="10">
    <location>
        <position position="109"/>
    </location>
</feature>
<feature type="site" description="Substrate discrimination" evidence="10">
    <location>
        <position position="17"/>
    </location>
</feature>
<dbReference type="EMBL" id="BMOF01000004">
    <property type="protein sequence ID" value="GGJ93701.1"/>
    <property type="molecule type" value="Genomic_DNA"/>
</dbReference>
<keyword evidence="10" id="KW-0963">Cytoplasm</keyword>
<comment type="cofactor">
    <cofactor evidence="10">
        <name>Mg(2+)</name>
        <dbReference type="ChEBI" id="CHEBI:18420"/>
    </cofactor>
    <text evidence="10">Binds 2 magnesium ions per subunit.</text>
</comment>
<dbReference type="Pfam" id="PF00817">
    <property type="entry name" value="IMS"/>
    <property type="match status" value="1"/>
</dbReference>
<comment type="caution">
    <text evidence="12">The sequence shown here is derived from an EMBL/GenBank/DDBJ whole genome shotgun (WGS) entry which is preliminary data.</text>
</comment>
<evidence type="ECO:0000256" key="10">
    <source>
        <dbReference type="HAMAP-Rule" id="MF_01113"/>
    </source>
</evidence>
<dbReference type="Proteomes" id="UP000637720">
    <property type="component" value="Unassembled WGS sequence"/>
</dbReference>
<keyword evidence="3 10" id="KW-0808">Transferase</keyword>
<evidence type="ECO:0000256" key="5">
    <source>
        <dbReference type="ARBA" id="ARBA00022723"/>
    </source>
</evidence>
<dbReference type="GO" id="GO:0042276">
    <property type="term" value="P:error-prone translesion synthesis"/>
    <property type="evidence" value="ECO:0007669"/>
    <property type="project" value="TreeGrafter"/>
</dbReference>
<dbReference type="PANTHER" id="PTHR11076:SF35">
    <property type="entry name" value="DNA REPAIR PROTEIN HOMOLOG YOBH"/>
    <property type="match status" value="1"/>
</dbReference>
<evidence type="ECO:0000313" key="13">
    <source>
        <dbReference type="Proteomes" id="UP000637720"/>
    </source>
</evidence>
<keyword evidence="13" id="KW-1185">Reference proteome</keyword>
<dbReference type="GO" id="GO:0003684">
    <property type="term" value="F:damaged DNA binding"/>
    <property type="evidence" value="ECO:0007669"/>
    <property type="project" value="InterPro"/>
</dbReference>
<dbReference type="GO" id="GO:0005829">
    <property type="term" value="C:cytosol"/>
    <property type="evidence" value="ECO:0007669"/>
    <property type="project" value="TreeGrafter"/>
</dbReference>
<sequence>MGRFVRTVLLADMDAFFASVEQADNPALRGKPVIVCGDPEKRHGIVLAASYEAKRCGVKTAMPVGEARRLCPDAVFVLPRMATYVEVSNAILAMMKEITPLVEPFSIDEAFLELPDATDLVRDGVETAQRLKARIRREIGVTCSIGVGPNKLLAKMAAGLEKPDGLTVLTHEDVPTRLWPLPVRELFGVGPRLERHFYRMGIRTIGHLAQTDPERLARRFGLIGRVLHLSANGIDYSPVDPASVAVRRSIGHMFTLPRDYRTFEELRVVLLELVDDVCHRARARGYVGQTVSLTLRFADLSGLHRQKKLEAPTNVTPPVFAAACDLLRRFWNGQSVRMVGVSLGALSPDTGFQLDLFGREARQRRLAAAIDRIRARHGKTSLLRAVSLTPASVFFDRAGKIGGHRR</sequence>
<evidence type="ECO:0000256" key="1">
    <source>
        <dbReference type="ARBA" id="ARBA00010945"/>
    </source>
</evidence>
<dbReference type="GO" id="GO:0006261">
    <property type="term" value="P:DNA-templated DNA replication"/>
    <property type="evidence" value="ECO:0007669"/>
    <property type="project" value="UniProtKB-UniRule"/>
</dbReference>
<feature type="binding site" evidence="10">
    <location>
        <position position="12"/>
    </location>
    <ligand>
        <name>Mg(2+)</name>
        <dbReference type="ChEBI" id="CHEBI:18420"/>
    </ligand>
</feature>
<keyword evidence="8 10" id="KW-0239">DNA-directed DNA polymerase</keyword>
<reference evidence="12" key="1">
    <citation type="journal article" date="2014" name="Int. J. Syst. Evol. Microbiol.">
        <title>Complete genome sequence of Corynebacterium casei LMG S-19264T (=DSM 44701T), isolated from a smear-ripened cheese.</title>
        <authorList>
            <consortium name="US DOE Joint Genome Institute (JGI-PGF)"/>
            <person name="Walter F."/>
            <person name="Albersmeier A."/>
            <person name="Kalinowski J."/>
            <person name="Ruckert C."/>
        </authorList>
    </citation>
    <scope>NUCLEOTIDE SEQUENCE</scope>
    <source>
        <strain evidence="12">JCM 14719</strain>
    </source>
</reference>
<dbReference type="GO" id="GO:0006281">
    <property type="term" value="P:DNA repair"/>
    <property type="evidence" value="ECO:0007669"/>
    <property type="project" value="UniProtKB-UniRule"/>
</dbReference>
<keyword evidence="6 10" id="KW-0227">DNA damage</keyword>
<dbReference type="InterPro" id="IPR022880">
    <property type="entry name" value="DNApol_IV"/>
</dbReference>
<keyword evidence="7 10" id="KW-0460">Magnesium</keyword>
<proteinExistence type="inferred from homology"/>
<keyword evidence="5 10" id="KW-0479">Metal-binding</keyword>
<dbReference type="EC" id="2.7.7.7" evidence="10"/>
<keyword evidence="2 10" id="KW-0515">Mutator protein</keyword>
<dbReference type="SUPFAM" id="SSF56672">
    <property type="entry name" value="DNA/RNA polymerases"/>
    <property type="match status" value="1"/>
</dbReference>
<dbReference type="RefSeq" id="WP_188816668.1">
    <property type="nucleotide sequence ID" value="NZ_BMOF01000004.1"/>
</dbReference>
<dbReference type="InterPro" id="IPR050116">
    <property type="entry name" value="DNA_polymerase-Y"/>
</dbReference>
<comment type="subunit">
    <text evidence="10">Monomer.</text>
</comment>
<protein>
    <recommendedName>
        <fullName evidence="10">DNA polymerase IV</fullName>
        <shortName evidence="10">Pol IV</shortName>
        <ecNumber evidence="10">2.7.7.7</ecNumber>
    </recommendedName>
</protein>
<feature type="domain" description="UmuC" evidence="11">
    <location>
        <begin position="8"/>
        <end position="190"/>
    </location>
</feature>
<evidence type="ECO:0000256" key="3">
    <source>
        <dbReference type="ARBA" id="ARBA00022679"/>
    </source>
</evidence>
<dbReference type="GO" id="GO:0000287">
    <property type="term" value="F:magnesium ion binding"/>
    <property type="evidence" value="ECO:0007669"/>
    <property type="project" value="UniProtKB-UniRule"/>
</dbReference>
<dbReference type="Gene3D" id="3.30.1490.100">
    <property type="entry name" value="DNA polymerase, Y-family, little finger domain"/>
    <property type="match status" value="1"/>
</dbReference>
<name>A0A8J3F9G9_9BACI</name>
<comment type="function">
    <text evidence="10">Poorly processive, error-prone DNA polymerase involved in untargeted mutagenesis. Copies undamaged DNA at stalled replication forks, which arise in vivo from mismatched or misaligned primer ends. These misaligned primers can be extended by PolIV. Exhibits no 3'-5' exonuclease (proofreading) activity. May be involved in translesional synthesis, in conjunction with the beta clamp from PolIII.</text>
</comment>
<dbReference type="NCBIfam" id="NF002677">
    <property type="entry name" value="PRK02406.1"/>
    <property type="match status" value="1"/>
</dbReference>
<dbReference type="HAMAP" id="MF_01113">
    <property type="entry name" value="DNApol_IV"/>
    <property type="match status" value="1"/>
</dbReference>
<evidence type="ECO:0000256" key="2">
    <source>
        <dbReference type="ARBA" id="ARBA00022457"/>
    </source>
</evidence>
<dbReference type="Gene3D" id="3.30.70.270">
    <property type="match status" value="1"/>
</dbReference>
<dbReference type="InterPro" id="IPR043128">
    <property type="entry name" value="Rev_trsase/Diguanyl_cyclase"/>
</dbReference>
<dbReference type="InterPro" id="IPR001126">
    <property type="entry name" value="UmuC"/>
</dbReference>
<dbReference type="SUPFAM" id="SSF100879">
    <property type="entry name" value="Lesion bypass DNA polymerase (Y-family), little finger domain"/>
    <property type="match status" value="1"/>
</dbReference>
<dbReference type="FunFam" id="3.40.1170.60:FF:000003">
    <property type="entry name" value="DNA polymerase eta"/>
    <property type="match status" value="1"/>
</dbReference>
<evidence type="ECO:0000256" key="6">
    <source>
        <dbReference type="ARBA" id="ARBA00022763"/>
    </source>
</evidence>
<dbReference type="InterPro" id="IPR024728">
    <property type="entry name" value="PolY_HhH_motif"/>
</dbReference>
<keyword evidence="10" id="KW-0238">DNA-binding</keyword>
<dbReference type="GO" id="GO:0003887">
    <property type="term" value="F:DNA-directed DNA polymerase activity"/>
    <property type="evidence" value="ECO:0007669"/>
    <property type="project" value="UniProtKB-UniRule"/>
</dbReference>
<evidence type="ECO:0000256" key="8">
    <source>
        <dbReference type="ARBA" id="ARBA00022932"/>
    </source>
</evidence>
<evidence type="ECO:0000256" key="9">
    <source>
        <dbReference type="ARBA" id="ARBA00023204"/>
    </source>
</evidence>
<keyword evidence="4 10" id="KW-0548">Nucleotidyltransferase</keyword>
<dbReference type="Pfam" id="PF11798">
    <property type="entry name" value="IMS_HHH"/>
    <property type="match status" value="1"/>
</dbReference>
<comment type="similarity">
    <text evidence="1 10">Belongs to the DNA polymerase type-Y family.</text>
</comment>
<evidence type="ECO:0000259" key="11">
    <source>
        <dbReference type="PROSITE" id="PS50173"/>
    </source>
</evidence>
<dbReference type="Gene3D" id="3.40.1170.60">
    <property type="match status" value="1"/>
</dbReference>
<reference evidence="12" key="2">
    <citation type="submission" date="2020-09" db="EMBL/GenBank/DDBJ databases">
        <authorList>
            <person name="Sun Q."/>
            <person name="Ohkuma M."/>
        </authorList>
    </citation>
    <scope>NUCLEOTIDE SEQUENCE</scope>
    <source>
        <strain evidence="12">JCM 14719</strain>
    </source>
</reference>
<dbReference type="PANTHER" id="PTHR11076">
    <property type="entry name" value="DNA REPAIR POLYMERASE UMUC / TRANSFERASE FAMILY MEMBER"/>
    <property type="match status" value="1"/>
</dbReference>
<dbReference type="InterPro" id="IPR043502">
    <property type="entry name" value="DNA/RNA_pol_sf"/>
</dbReference>
<keyword evidence="10" id="KW-0235">DNA replication</keyword>
<keyword evidence="9 10" id="KW-0234">DNA repair</keyword>
<dbReference type="GO" id="GO:0009432">
    <property type="term" value="P:SOS response"/>
    <property type="evidence" value="ECO:0007669"/>
    <property type="project" value="TreeGrafter"/>
</dbReference>
<dbReference type="NCBIfam" id="NF002848">
    <property type="entry name" value="PRK03103.1"/>
    <property type="match status" value="1"/>
</dbReference>
<evidence type="ECO:0000256" key="7">
    <source>
        <dbReference type="ARBA" id="ARBA00022842"/>
    </source>
</evidence>
<comment type="catalytic activity">
    <reaction evidence="10">
        <text>DNA(n) + a 2'-deoxyribonucleoside 5'-triphosphate = DNA(n+1) + diphosphate</text>
        <dbReference type="Rhea" id="RHEA:22508"/>
        <dbReference type="Rhea" id="RHEA-COMP:17339"/>
        <dbReference type="Rhea" id="RHEA-COMP:17340"/>
        <dbReference type="ChEBI" id="CHEBI:33019"/>
        <dbReference type="ChEBI" id="CHEBI:61560"/>
        <dbReference type="ChEBI" id="CHEBI:173112"/>
        <dbReference type="EC" id="2.7.7.7"/>
    </reaction>
</comment>
<dbReference type="Gene3D" id="1.10.150.20">
    <property type="entry name" value="5' to 3' exonuclease, C-terminal subdomain"/>
    <property type="match status" value="1"/>
</dbReference>
<gene>
    <name evidence="10 12" type="primary">dinB</name>
    <name evidence="12" type="ORF">GCM10007043_04290</name>
</gene>
<dbReference type="CDD" id="cd03586">
    <property type="entry name" value="PolY_Pol_IV_kappa"/>
    <property type="match status" value="1"/>
</dbReference>
<evidence type="ECO:0000313" key="12">
    <source>
        <dbReference type="EMBL" id="GGJ93701.1"/>
    </source>
</evidence>
<evidence type="ECO:0000256" key="4">
    <source>
        <dbReference type="ARBA" id="ARBA00022695"/>
    </source>
</evidence>
<dbReference type="PROSITE" id="PS50173">
    <property type="entry name" value="UMUC"/>
    <property type="match status" value="1"/>
</dbReference>
<feature type="binding site" evidence="10">
    <location>
        <position position="108"/>
    </location>
    <ligand>
        <name>Mg(2+)</name>
        <dbReference type="ChEBI" id="CHEBI:18420"/>
    </ligand>
</feature>
<dbReference type="AlphaFoldDB" id="A0A8J3F9G9"/>